<reference evidence="4" key="1">
    <citation type="submission" date="2016-10" db="EMBL/GenBank/DDBJ databases">
        <authorList>
            <person name="Varghese N."/>
            <person name="Submissions S."/>
        </authorList>
    </citation>
    <scope>NUCLEOTIDE SEQUENCE [LARGE SCALE GENOMIC DNA]</scope>
    <source>
        <strain evidence="4">CGMCC 4.6856</strain>
    </source>
</reference>
<evidence type="ECO:0000256" key="2">
    <source>
        <dbReference type="SAM" id="Phobius"/>
    </source>
</evidence>
<dbReference type="OrthoDB" id="3831278at2"/>
<gene>
    <name evidence="3" type="ORF">SAMN05421756_102152</name>
</gene>
<name>A0A1H9CCE3_9ACTN</name>
<keyword evidence="2" id="KW-0472">Membrane</keyword>
<feature type="region of interest" description="Disordered" evidence="1">
    <location>
        <begin position="1"/>
        <end position="44"/>
    </location>
</feature>
<sequence>MSNDHPSPWSLAGHQQGWPPAPGQAPPSQGYAPEPPPAPPQLAPFVAPHPIEVRLLGHVGAGRGLAVTGVVLGAAALLAALLALLVALFAFGVGADPGPGTYGLRGTLAPVKGVVAGTALADEVSRKITEDGGVPEGLACPVEVKVAQDVTAVCHGTDYGDPATFVVFFEDARGAYTLLEV</sequence>
<proteinExistence type="predicted"/>
<keyword evidence="4" id="KW-1185">Reference proteome</keyword>
<dbReference type="STRING" id="1036181.SAMN05421756_102152"/>
<dbReference type="AlphaFoldDB" id="A0A1H9CCE3"/>
<feature type="transmembrane region" description="Helical" evidence="2">
    <location>
        <begin position="65"/>
        <end position="91"/>
    </location>
</feature>
<feature type="compositionally biased region" description="Pro residues" evidence="1">
    <location>
        <begin position="33"/>
        <end position="42"/>
    </location>
</feature>
<protein>
    <recommendedName>
        <fullName evidence="5">DUF4333 domain-containing protein</fullName>
    </recommendedName>
</protein>
<dbReference type="Proteomes" id="UP000198504">
    <property type="component" value="Unassembled WGS sequence"/>
</dbReference>
<evidence type="ECO:0000313" key="3">
    <source>
        <dbReference type="EMBL" id="SEP98677.1"/>
    </source>
</evidence>
<organism evidence="3 4">
    <name type="scientific">Microlunatus flavus</name>
    <dbReference type="NCBI Taxonomy" id="1036181"/>
    <lineage>
        <taxon>Bacteria</taxon>
        <taxon>Bacillati</taxon>
        <taxon>Actinomycetota</taxon>
        <taxon>Actinomycetes</taxon>
        <taxon>Propionibacteriales</taxon>
        <taxon>Propionibacteriaceae</taxon>
        <taxon>Microlunatus</taxon>
    </lineage>
</organism>
<evidence type="ECO:0000313" key="4">
    <source>
        <dbReference type="Proteomes" id="UP000198504"/>
    </source>
</evidence>
<evidence type="ECO:0008006" key="5">
    <source>
        <dbReference type="Google" id="ProtNLM"/>
    </source>
</evidence>
<evidence type="ECO:0000256" key="1">
    <source>
        <dbReference type="SAM" id="MobiDB-lite"/>
    </source>
</evidence>
<keyword evidence="2" id="KW-0812">Transmembrane</keyword>
<keyword evidence="2" id="KW-1133">Transmembrane helix</keyword>
<dbReference type="EMBL" id="FOFA01000002">
    <property type="protein sequence ID" value="SEP98677.1"/>
    <property type="molecule type" value="Genomic_DNA"/>
</dbReference>
<dbReference type="RefSeq" id="WP_091178076.1">
    <property type="nucleotide sequence ID" value="NZ_FOFA01000002.1"/>
</dbReference>
<accession>A0A1H9CCE3</accession>